<gene>
    <name evidence="3" type="ORF">I215_08516</name>
</gene>
<dbReference type="SUPFAM" id="SSF52266">
    <property type="entry name" value="SGNH hydrolase"/>
    <property type="match status" value="1"/>
</dbReference>
<feature type="domain" description="Sialate O-acetylesterase" evidence="2">
    <location>
        <begin position="286"/>
        <end position="382"/>
    </location>
</feature>
<dbReference type="GO" id="GO:0005975">
    <property type="term" value="P:carbohydrate metabolic process"/>
    <property type="evidence" value="ECO:0007669"/>
    <property type="project" value="TreeGrafter"/>
</dbReference>
<dbReference type="InterPro" id="IPR013783">
    <property type="entry name" value="Ig-like_fold"/>
</dbReference>
<dbReference type="Gene3D" id="2.60.40.10">
    <property type="entry name" value="Immunoglobulins"/>
    <property type="match status" value="1"/>
</dbReference>
<comment type="caution">
    <text evidence="3">The sequence shown here is derived from an EMBL/GenBank/DDBJ whole genome shotgun (WGS) entry which is preliminary data.</text>
</comment>
<dbReference type="InterPro" id="IPR036514">
    <property type="entry name" value="SGNH_hydro_sf"/>
</dbReference>
<dbReference type="Gene3D" id="3.40.50.1110">
    <property type="entry name" value="SGNH hydrolase"/>
    <property type="match status" value="1"/>
</dbReference>
<dbReference type="eggNOG" id="COG2755">
    <property type="taxonomic scope" value="Bacteria"/>
</dbReference>
<sequence length="499" mass="56683">MHKFLICLLFLIVGIKAYSQLTVEKHFSDHMVLQRDHPISLSGNALANSQVTLEFGEVHLKTTADSNGKWILQMPAQKAQNTGAPLIIRSKQQQITFENVVIGDVWLLIGQSNMEFALEQEAHFQSEKNSLFNPLLRFYNPSFAGKYVYNRHFKDSLLTRLTPELFYSNVQWQLSDSISAPSMSAVGYYFAREIIASENIPIGLMNLAIGGAPIETFISEKGLKENPEFHHKVSGNWLYNDALPEWIRERGQQNVGKRFIYSDNHGPNHSYKPGFAFTSGIKPLKDFPIRGVLWYQGESNAQEIDRVTEYNMLQKLMVSELRDLYKQPDLPFYYVQLSSIDTLHYKGQLWPEFRNQQRLFLQETKNTGMAVTSDVGAKNDVHPRDKKTVGERLSLWALRDQYHHNITVSGPLVSQVKYRGNQIIIDFTSVGKGLTFKGDRLKGFYVDGRPVEAKIKGNSVLIKVAKKPEEVAYGLASFTRGNLINKQGLPASSFIISLE</sequence>
<dbReference type="EMBL" id="AMSG01000009">
    <property type="protein sequence ID" value="EKF55274.1"/>
    <property type="molecule type" value="Genomic_DNA"/>
</dbReference>
<dbReference type="GO" id="GO:0001681">
    <property type="term" value="F:sialate O-acetylesterase activity"/>
    <property type="evidence" value="ECO:0007669"/>
    <property type="project" value="InterPro"/>
</dbReference>
<dbReference type="RefSeq" id="WP_008991558.1">
    <property type="nucleotide sequence ID" value="NZ_AMSG01000009.1"/>
</dbReference>
<evidence type="ECO:0000256" key="1">
    <source>
        <dbReference type="ARBA" id="ARBA00022801"/>
    </source>
</evidence>
<dbReference type="PATRIC" id="fig|555500.3.peg.1764"/>
<proteinExistence type="predicted"/>
<dbReference type="STRING" id="555500.I215_08516"/>
<organism evidence="3 4">
    <name type="scientific">Galbibacter marinus</name>
    <dbReference type="NCBI Taxonomy" id="555500"/>
    <lineage>
        <taxon>Bacteria</taxon>
        <taxon>Pseudomonadati</taxon>
        <taxon>Bacteroidota</taxon>
        <taxon>Flavobacteriia</taxon>
        <taxon>Flavobacteriales</taxon>
        <taxon>Flavobacteriaceae</taxon>
        <taxon>Galbibacter</taxon>
    </lineage>
</organism>
<dbReference type="Proteomes" id="UP000007364">
    <property type="component" value="Unassembled WGS sequence"/>
</dbReference>
<dbReference type="PANTHER" id="PTHR22901">
    <property type="entry name" value="SIALATE O-ACETYLESTERASE"/>
    <property type="match status" value="1"/>
</dbReference>
<dbReference type="AlphaFoldDB" id="K2PUX0"/>
<dbReference type="OrthoDB" id="9816001at2"/>
<dbReference type="InterPro" id="IPR039329">
    <property type="entry name" value="SIAE"/>
</dbReference>
<evidence type="ECO:0000313" key="3">
    <source>
        <dbReference type="EMBL" id="EKF55274.1"/>
    </source>
</evidence>
<keyword evidence="4" id="KW-1185">Reference proteome</keyword>
<accession>K2PUX0</accession>
<protein>
    <submittedName>
        <fullName evidence="3">Sialate O-acetylesterase</fullName>
    </submittedName>
</protein>
<dbReference type="PANTHER" id="PTHR22901:SF0">
    <property type="entry name" value="SIALATE O-ACETYLESTERASE"/>
    <property type="match status" value="1"/>
</dbReference>
<dbReference type="Pfam" id="PF03629">
    <property type="entry name" value="SASA"/>
    <property type="match status" value="1"/>
</dbReference>
<reference evidence="3 4" key="1">
    <citation type="journal article" date="2012" name="J. Bacteriol.">
        <title>Genome Sequence of Galbibacter marinum Type Strain ck-I2-15.</title>
        <authorList>
            <person name="Lai Q."/>
            <person name="Li C."/>
            <person name="Shao Z."/>
        </authorList>
    </citation>
    <scope>NUCLEOTIDE SEQUENCE [LARGE SCALE GENOMIC DNA]</scope>
    <source>
        <strain evidence="4">ck-I2-15</strain>
    </source>
</reference>
<evidence type="ECO:0000313" key="4">
    <source>
        <dbReference type="Proteomes" id="UP000007364"/>
    </source>
</evidence>
<keyword evidence="1" id="KW-0378">Hydrolase</keyword>
<evidence type="ECO:0000259" key="2">
    <source>
        <dbReference type="Pfam" id="PF03629"/>
    </source>
</evidence>
<name>K2PUX0_9FLAO</name>
<dbReference type="InterPro" id="IPR005181">
    <property type="entry name" value="SASA"/>
</dbReference>